<keyword evidence="9" id="KW-1185">Reference proteome</keyword>
<evidence type="ECO:0000256" key="1">
    <source>
        <dbReference type="ARBA" id="ARBA00004604"/>
    </source>
</evidence>
<dbReference type="EMBL" id="LHPF02000004">
    <property type="protein sequence ID" value="PSC74530.1"/>
    <property type="molecule type" value="Genomic_DNA"/>
</dbReference>
<dbReference type="PANTHER" id="PTHR14428:SF5">
    <property type="entry name" value="NUCLEOLAR COMPLEX PROTEIN 3 HOMOLOG"/>
    <property type="match status" value="1"/>
</dbReference>
<keyword evidence="3" id="KW-0175">Coiled coil</keyword>
<dbReference type="GO" id="GO:0006270">
    <property type="term" value="P:DNA replication initiation"/>
    <property type="evidence" value="ECO:0007669"/>
    <property type="project" value="TreeGrafter"/>
</dbReference>
<comment type="similarity">
    <text evidence="2">Belongs to the CBF/MAK21 family.</text>
</comment>
<dbReference type="GO" id="GO:0005730">
    <property type="term" value="C:nucleolus"/>
    <property type="evidence" value="ECO:0007669"/>
    <property type="project" value="UniProtKB-SubCell"/>
</dbReference>
<dbReference type="STRING" id="554055.A0A2P6VKE8"/>
<name>A0A2P6VKE8_9CHLO</name>
<feature type="domain" description="CCAAT-binding factor" evidence="6">
    <location>
        <begin position="685"/>
        <end position="785"/>
    </location>
</feature>
<comment type="caution">
    <text evidence="8">The sequence shown here is derived from an EMBL/GenBank/DDBJ whole genome shotgun (WGS) entry which is preliminary data.</text>
</comment>
<dbReference type="Gene3D" id="1.25.10.10">
    <property type="entry name" value="Leucine-rich Repeat Variant"/>
    <property type="match status" value="1"/>
</dbReference>
<evidence type="ECO:0000259" key="7">
    <source>
        <dbReference type="Pfam" id="PF07540"/>
    </source>
</evidence>
<dbReference type="PANTHER" id="PTHR14428">
    <property type="entry name" value="NUCLEOLAR COMPLEX PROTEIN 3"/>
    <property type="match status" value="1"/>
</dbReference>
<organism evidence="8 9">
    <name type="scientific">Micractinium conductrix</name>
    <dbReference type="NCBI Taxonomy" id="554055"/>
    <lineage>
        <taxon>Eukaryota</taxon>
        <taxon>Viridiplantae</taxon>
        <taxon>Chlorophyta</taxon>
        <taxon>core chlorophytes</taxon>
        <taxon>Trebouxiophyceae</taxon>
        <taxon>Chlorellales</taxon>
        <taxon>Chlorellaceae</taxon>
        <taxon>Chlorella clade</taxon>
        <taxon>Micractinium</taxon>
    </lineage>
</organism>
<dbReference type="AlphaFoldDB" id="A0A2P6VKE8"/>
<dbReference type="InterPro" id="IPR011501">
    <property type="entry name" value="Noc3_N"/>
</dbReference>
<feature type="compositionally biased region" description="Basic and acidic residues" evidence="5">
    <location>
        <begin position="122"/>
        <end position="150"/>
    </location>
</feature>
<evidence type="ECO:0000313" key="8">
    <source>
        <dbReference type="EMBL" id="PSC74530.1"/>
    </source>
</evidence>
<evidence type="ECO:0000256" key="3">
    <source>
        <dbReference type="ARBA" id="ARBA00023054"/>
    </source>
</evidence>
<feature type="domain" description="Nucleolar complex-associated protein 3 N-terminal" evidence="7">
    <location>
        <begin position="257"/>
        <end position="346"/>
    </location>
</feature>
<dbReference type="InterPro" id="IPR013169">
    <property type="entry name" value="mRNA_splic_Cwf18-like"/>
</dbReference>
<dbReference type="Pfam" id="PF08315">
    <property type="entry name" value="cwf18"/>
    <property type="match status" value="1"/>
</dbReference>
<gene>
    <name evidence="8" type="ORF">C2E20_2114</name>
</gene>
<dbReference type="InterPro" id="IPR016903">
    <property type="entry name" value="Nucleolar_cplx-assoc_3"/>
</dbReference>
<evidence type="ECO:0000313" key="9">
    <source>
        <dbReference type="Proteomes" id="UP000239649"/>
    </source>
</evidence>
<keyword evidence="4" id="KW-0539">Nucleus</keyword>
<dbReference type="Proteomes" id="UP000239649">
    <property type="component" value="Unassembled WGS sequence"/>
</dbReference>
<dbReference type="Pfam" id="PF03914">
    <property type="entry name" value="CBF"/>
    <property type="match status" value="1"/>
</dbReference>
<feature type="region of interest" description="Disordered" evidence="5">
    <location>
        <begin position="201"/>
        <end position="238"/>
    </location>
</feature>
<dbReference type="InterPro" id="IPR005612">
    <property type="entry name" value="CCAAT-binding_factor"/>
</dbReference>
<protein>
    <submittedName>
        <fullName evidence="8">Nucleolar complex 3-like protein isoform X2</fullName>
    </submittedName>
</protein>
<evidence type="ECO:0000256" key="4">
    <source>
        <dbReference type="ARBA" id="ARBA00023242"/>
    </source>
</evidence>
<comment type="subcellular location">
    <subcellularLocation>
        <location evidence="1">Nucleus</location>
        <location evidence="1">Nucleolus</location>
    </subcellularLocation>
</comment>
<dbReference type="InterPro" id="IPR011989">
    <property type="entry name" value="ARM-like"/>
</dbReference>
<feature type="region of interest" description="Disordered" evidence="5">
    <location>
        <begin position="120"/>
        <end position="160"/>
    </location>
</feature>
<proteinExistence type="inferred from homology"/>
<evidence type="ECO:0000259" key="6">
    <source>
        <dbReference type="Pfam" id="PF03914"/>
    </source>
</evidence>
<evidence type="ECO:0000256" key="5">
    <source>
        <dbReference type="SAM" id="MobiDB-lite"/>
    </source>
</evidence>
<reference evidence="8 9" key="1">
    <citation type="journal article" date="2018" name="Plant J.">
        <title>Genome sequences of Chlorella sorokiniana UTEX 1602 and Micractinium conductrix SAG 241.80: implications to maltose excretion by a green alga.</title>
        <authorList>
            <person name="Arriola M.B."/>
            <person name="Velmurugan N."/>
            <person name="Zhang Y."/>
            <person name="Plunkett M.H."/>
            <person name="Hondzo H."/>
            <person name="Barney B.M."/>
        </authorList>
    </citation>
    <scope>NUCLEOTIDE SEQUENCE [LARGE SCALE GENOMIC DNA]</scope>
    <source>
        <strain evidence="8 9">SAG 241.80</strain>
    </source>
</reference>
<dbReference type="SUPFAM" id="SSF48371">
    <property type="entry name" value="ARM repeat"/>
    <property type="match status" value="1"/>
</dbReference>
<accession>A0A2P6VKE8</accession>
<dbReference type="Pfam" id="PF07540">
    <property type="entry name" value="NOC3p"/>
    <property type="match status" value="1"/>
</dbReference>
<dbReference type="OrthoDB" id="10263597at2759"/>
<sequence>MEDPTTRKTRLQALRAAATAAGGGEDGDGAALVEPVLKFRNYAPAADERIQHEKLEPARVPEFEEVKVDADAVLVGDAEEVLINVAPKKANWDLRRDIADKLARLERQTQGAMIKLTQQENQLREEAPPRKDEEGEAWERPRMRRTDVARRTPTALPVRAPDEDGEWLAAEQGWMAAAPAAAGRVEGITVVDDLAQEQAAQRLESQHDDDEEQQQQKQLQEQQRRRQAQRQKSLPGLASGMAALKGMQSQEARRRAAKQQLATAAQQLLQDPDKQLPQLKALLELLQDEDAQVCRLAMLTLLAVFKDLLPAYRIRPAHDEEPDKLSKEVRALRAYEASLLESYHSYLKGLQRAFKRSSAGHEPAQQGRIAIKCMAALLEAAPHFNYRSDLLQVLVSCLPNKDHQIRQTAQRCLSTLLASSHGVEDVATEAVQLIADLVRRQKCVVPPTTLDCLLNLRFPDVTAPVPAAEPGHKRKKRKKAADDDVDRSFLEAQAAADLASRRHNQTATLEALFEMLFRVLKTCCASGLVHQETAAALPRAQFLNKFPLLFPALRLLSTYLHLISVEYVQDVSLELRRLLQSSALPPQERLRILLTAAEMMQRQGSSVSVEHAGFLTEAYMALQHAVLSPLLEPLPAAGSKAAAAAGGEQDDKEGEQLLAGMLSLQEQTGTKAGEQVCFLVPKVLEALVLESRTLDAARQGAFVKRMLASAAAAGDTGLAMGLLCLVHRCMRRSRRLQGMLLHEVGGPAGQGYQPEAADPSEAGALGVPLWELSLLARHYHPHVAAASAQVAVGNTTGLLPLAGGSSSAAALAYSTAAGGFRPAPSHSK</sequence>
<dbReference type="InterPro" id="IPR016024">
    <property type="entry name" value="ARM-type_fold"/>
</dbReference>
<evidence type="ECO:0000256" key="2">
    <source>
        <dbReference type="ARBA" id="ARBA00007797"/>
    </source>
</evidence>
<dbReference type="GO" id="GO:0003682">
    <property type="term" value="F:chromatin binding"/>
    <property type="evidence" value="ECO:0007669"/>
    <property type="project" value="TreeGrafter"/>
</dbReference>